<dbReference type="PROSITE" id="PS51186">
    <property type="entry name" value="GNAT"/>
    <property type="match status" value="1"/>
</dbReference>
<dbReference type="GO" id="GO:0016747">
    <property type="term" value="F:acyltransferase activity, transferring groups other than amino-acyl groups"/>
    <property type="evidence" value="ECO:0007669"/>
    <property type="project" value="InterPro"/>
</dbReference>
<comment type="caution">
    <text evidence="2">The sequence shown here is derived from an EMBL/GenBank/DDBJ whole genome shotgun (WGS) entry which is preliminary data.</text>
</comment>
<dbReference type="RefSeq" id="WP_147741593.1">
    <property type="nucleotide sequence ID" value="NZ_VRUR01000001.1"/>
</dbReference>
<reference evidence="2 3" key="1">
    <citation type="submission" date="2019-08" db="EMBL/GenBank/DDBJ databases">
        <title>Professor.</title>
        <authorList>
            <person name="Park J.S."/>
        </authorList>
    </citation>
    <scope>NUCLEOTIDE SEQUENCE [LARGE SCALE GENOMIC DNA]</scope>
    <source>
        <strain evidence="2 3">176CP5-101</strain>
    </source>
</reference>
<dbReference type="InterPro" id="IPR016181">
    <property type="entry name" value="Acyl_CoA_acyltransferase"/>
</dbReference>
<dbReference type="Pfam" id="PF00583">
    <property type="entry name" value="Acetyltransf_1"/>
    <property type="match status" value="1"/>
</dbReference>
<proteinExistence type="predicted"/>
<keyword evidence="3" id="KW-1185">Reference proteome</keyword>
<dbReference type="SUPFAM" id="SSF55729">
    <property type="entry name" value="Acyl-CoA N-acyltransferases (Nat)"/>
    <property type="match status" value="1"/>
</dbReference>
<gene>
    <name evidence="2" type="ORF">FVB32_04515</name>
</gene>
<dbReference type="PANTHER" id="PTHR43072:SF52">
    <property type="entry name" value="GCN5-RELATED N-ACETYLTRANSFERASE"/>
    <property type="match status" value="1"/>
</dbReference>
<sequence length="171" mass="20383">MHLTFHRCTSSDLEQLIAISRETFEAAFKEANDPTDFQNYIDFAFDRDKLLSELENEKSKFYFVKEKEELVGYFKVNEGEVQTDVKDFDSFELERIYVVESHQGRKIGAAMLQNVLELAKKEGKQYVWLGVWEENTAAIRFYQRFGFKKFDTHPYYIGKDRQTDWLMRLDL</sequence>
<evidence type="ECO:0000313" key="3">
    <source>
        <dbReference type="Proteomes" id="UP000321456"/>
    </source>
</evidence>
<evidence type="ECO:0000313" key="2">
    <source>
        <dbReference type="EMBL" id="TXN37557.1"/>
    </source>
</evidence>
<dbReference type="AlphaFoldDB" id="A0A5C8V7C5"/>
<dbReference type="CDD" id="cd04301">
    <property type="entry name" value="NAT_SF"/>
    <property type="match status" value="1"/>
</dbReference>
<dbReference type="InterPro" id="IPR000182">
    <property type="entry name" value="GNAT_dom"/>
</dbReference>
<dbReference type="Gene3D" id="3.40.630.30">
    <property type="match status" value="1"/>
</dbReference>
<dbReference type="Proteomes" id="UP000321456">
    <property type="component" value="Unassembled WGS sequence"/>
</dbReference>
<dbReference type="PANTHER" id="PTHR43072">
    <property type="entry name" value="N-ACETYLTRANSFERASE"/>
    <property type="match status" value="1"/>
</dbReference>
<protein>
    <submittedName>
        <fullName evidence="2">GNAT family N-acetyltransferase</fullName>
    </submittedName>
</protein>
<organism evidence="2 3">
    <name type="scientific">Flagellimonas hymeniacidonis</name>
    <dbReference type="NCBI Taxonomy" id="2603628"/>
    <lineage>
        <taxon>Bacteria</taxon>
        <taxon>Pseudomonadati</taxon>
        <taxon>Bacteroidota</taxon>
        <taxon>Flavobacteriia</taxon>
        <taxon>Flavobacteriales</taxon>
        <taxon>Flavobacteriaceae</taxon>
        <taxon>Flagellimonas</taxon>
    </lineage>
</organism>
<evidence type="ECO:0000259" key="1">
    <source>
        <dbReference type="PROSITE" id="PS51186"/>
    </source>
</evidence>
<name>A0A5C8V7C5_9FLAO</name>
<feature type="domain" description="N-acetyltransferase" evidence="1">
    <location>
        <begin position="3"/>
        <end position="171"/>
    </location>
</feature>
<accession>A0A5C8V7C5</accession>
<keyword evidence="2" id="KW-0808">Transferase</keyword>
<dbReference type="EMBL" id="VRUR01000001">
    <property type="protein sequence ID" value="TXN37557.1"/>
    <property type="molecule type" value="Genomic_DNA"/>
</dbReference>